<keyword evidence="11 13" id="KW-0472">Membrane</keyword>
<keyword evidence="13" id="KW-0812">Transmembrane</keyword>
<dbReference type="InterPro" id="IPR003594">
    <property type="entry name" value="HATPase_dom"/>
</dbReference>
<dbReference type="InterPro" id="IPR007892">
    <property type="entry name" value="CHASE4"/>
</dbReference>
<evidence type="ECO:0000256" key="2">
    <source>
        <dbReference type="ARBA" id="ARBA00004236"/>
    </source>
</evidence>
<dbReference type="InterPro" id="IPR036890">
    <property type="entry name" value="HATPase_C_sf"/>
</dbReference>
<dbReference type="SMART" id="SM00387">
    <property type="entry name" value="HATPase_c"/>
    <property type="match status" value="1"/>
</dbReference>
<evidence type="ECO:0000259" key="14">
    <source>
        <dbReference type="PROSITE" id="PS50109"/>
    </source>
</evidence>
<dbReference type="SMART" id="SM00388">
    <property type="entry name" value="HisKA"/>
    <property type="match status" value="1"/>
</dbReference>
<evidence type="ECO:0000313" key="16">
    <source>
        <dbReference type="EMBL" id="SOB59531.1"/>
    </source>
</evidence>
<evidence type="ECO:0000256" key="5">
    <source>
        <dbReference type="ARBA" id="ARBA00022553"/>
    </source>
</evidence>
<feature type="domain" description="HAMP" evidence="15">
    <location>
        <begin position="296"/>
        <end position="348"/>
    </location>
</feature>
<keyword evidence="12" id="KW-0175">Coiled coil</keyword>
<evidence type="ECO:0000256" key="1">
    <source>
        <dbReference type="ARBA" id="ARBA00000085"/>
    </source>
</evidence>
<evidence type="ECO:0000313" key="17">
    <source>
        <dbReference type="Proteomes" id="UP000219215"/>
    </source>
</evidence>
<evidence type="ECO:0000256" key="11">
    <source>
        <dbReference type="ARBA" id="ARBA00023136"/>
    </source>
</evidence>
<dbReference type="GO" id="GO:0000155">
    <property type="term" value="F:phosphorelay sensor kinase activity"/>
    <property type="evidence" value="ECO:0007669"/>
    <property type="project" value="InterPro"/>
</dbReference>
<evidence type="ECO:0000256" key="8">
    <source>
        <dbReference type="ARBA" id="ARBA00022777"/>
    </source>
</evidence>
<keyword evidence="10" id="KW-0902">Two-component regulatory system</keyword>
<dbReference type="Pfam" id="PF00512">
    <property type="entry name" value="HisKA"/>
    <property type="match status" value="1"/>
</dbReference>
<dbReference type="Proteomes" id="UP000219215">
    <property type="component" value="Chromosome DPRO"/>
</dbReference>
<dbReference type="InterPro" id="IPR003661">
    <property type="entry name" value="HisK_dim/P_dom"/>
</dbReference>
<dbReference type="CDD" id="cd00082">
    <property type="entry name" value="HisKA"/>
    <property type="match status" value="1"/>
</dbReference>
<dbReference type="PROSITE" id="PS50885">
    <property type="entry name" value="HAMP"/>
    <property type="match status" value="1"/>
</dbReference>
<dbReference type="RefSeq" id="WP_097012393.1">
    <property type="nucleotide sequence ID" value="NZ_LT907975.1"/>
</dbReference>
<comment type="subcellular location">
    <subcellularLocation>
        <location evidence="2">Cell membrane</location>
    </subcellularLocation>
</comment>
<reference evidence="17" key="1">
    <citation type="submission" date="2017-09" db="EMBL/GenBank/DDBJ databases">
        <authorList>
            <person name="Regsiter A."/>
            <person name="William W."/>
        </authorList>
    </citation>
    <scope>NUCLEOTIDE SEQUENCE [LARGE SCALE GENOMIC DNA]</scope>
    <source>
        <strain evidence="17">500-1</strain>
    </source>
</reference>
<accession>A0A2C8FC99</accession>
<proteinExistence type="predicted"/>
<keyword evidence="6" id="KW-0808">Transferase</keyword>
<dbReference type="InterPro" id="IPR004358">
    <property type="entry name" value="Sig_transdc_His_kin-like_C"/>
</dbReference>
<dbReference type="CDD" id="cd16922">
    <property type="entry name" value="HATPase_EvgS-ArcB-TorS-like"/>
    <property type="match status" value="1"/>
</dbReference>
<dbReference type="Gene3D" id="1.10.287.130">
    <property type="match status" value="1"/>
</dbReference>
<dbReference type="Pfam" id="PF05228">
    <property type="entry name" value="CHASE4"/>
    <property type="match status" value="1"/>
</dbReference>
<dbReference type="SUPFAM" id="SSF158472">
    <property type="entry name" value="HAMP domain-like"/>
    <property type="match status" value="1"/>
</dbReference>
<evidence type="ECO:0000256" key="4">
    <source>
        <dbReference type="ARBA" id="ARBA00022475"/>
    </source>
</evidence>
<dbReference type="InterPro" id="IPR003660">
    <property type="entry name" value="HAMP_dom"/>
</dbReference>
<keyword evidence="9" id="KW-0067">ATP-binding</keyword>
<keyword evidence="5" id="KW-0597">Phosphoprotein</keyword>
<evidence type="ECO:0000256" key="13">
    <source>
        <dbReference type="SAM" id="Phobius"/>
    </source>
</evidence>
<evidence type="ECO:0000259" key="15">
    <source>
        <dbReference type="PROSITE" id="PS50885"/>
    </source>
</evidence>
<keyword evidence="4" id="KW-1003">Cell membrane</keyword>
<keyword evidence="13" id="KW-1133">Transmembrane helix</keyword>
<dbReference type="PANTHER" id="PTHR43711">
    <property type="entry name" value="TWO-COMPONENT HISTIDINE KINASE"/>
    <property type="match status" value="1"/>
</dbReference>
<dbReference type="CDD" id="cd06225">
    <property type="entry name" value="HAMP"/>
    <property type="match status" value="1"/>
</dbReference>
<keyword evidence="7" id="KW-0547">Nucleotide-binding</keyword>
<sequence length="620" mass="68930">MKLRNILFASLGILAVIVLSVGYAITNRLVSGAFLQLEKEEITSHVVRAKNELHNQLHRLDLFLWDWSSWDDTFDFAMDGNEDYRTSNLMPLTFQEQHLAAMIINNGDGKTVFGKAYNEDGSENQPLNQFLRDIMAQPETLPAISDEGGRGGFVIVGGKPYVFSVRQIFTSAGRGTDIGHFLMARHISPALVETIAEDLVLDMTVFTEAQSPIDWDESSDILPHSTPDPTIIPESEDTIKGFITIGDIYNKPALVIQVSSDRRIMNLGKSVSQLSAISMAVVILVAGILIFIILQRRVLSRLERLNSQVQRIRISGHTDRVNISGSDELAQLAYSVNMMLERLESDQRKLSEARDELEDKVADRTKELEKANKELRTLDIAKNHFLSATSHELRTPLTAIHGFVKLMERDFKKHFSPHLKQQEDLTTKVSKHLTNFTVVHNETKRLGTLIGDMLDLNKIEAGKIIWRDANVAPGQIVNRAAKSIAGLIESNGAVELLVDIEPQLPHVHVDKDRLHQVLINLLNNAVKFTEDGYIKISASKVPDGVQFSVSDTGKGISSNDVPRLFELFYQADRGDRETPSLGTGIGLAICKEIVEHYGGTISVESEIGKGSSFFFTIPSA</sequence>
<keyword evidence="17" id="KW-1185">Reference proteome</keyword>
<dbReference type="KEGG" id="pprf:DPRO_2622"/>
<dbReference type="FunFam" id="3.30.565.10:FF:000023">
    <property type="entry name" value="PAS domain-containing sensor histidine kinase"/>
    <property type="match status" value="1"/>
</dbReference>
<evidence type="ECO:0000256" key="6">
    <source>
        <dbReference type="ARBA" id="ARBA00022679"/>
    </source>
</evidence>
<dbReference type="Gene3D" id="3.30.565.10">
    <property type="entry name" value="Histidine kinase-like ATPase, C-terminal domain"/>
    <property type="match status" value="1"/>
</dbReference>
<gene>
    <name evidence="16" type="ORF">DPRO_2622</name>
</gene>
<dbReference type="SMART" id="SM00304">
    <property type="entry name" value="HAMP"/>
    <property type="match status" value="1"/>
</dbReference>
<name>A0A2C8FC99_9BACT</name>
<dbReference type="InterPro" id="IPR036097">
    <property type="entry name" value="HisK_dim/P_sf"/>
</dbReference>
<organism evidence="16 17">
    <name type="scientific">Pseudodesulfovibrio profundus</name>
    <dbReference type="NCBI Taxonomy" id="57320"/>
    <lineage>
        <taxon>Bacteria</taxon>
        <taxon>Pseudomonadati</taxon>
        <taxon>Thermodesulfobacteriota</taxon>
        <taxon>Desulfovibrionia</taxon>
        <taxon>Desulfovibrionales</taxon>
        <taxon>Desulfovibrionaceae</taxon>
    </lineage>
</organism>
<evidence type="ECO:0000256" key="12">
    <source>
        <dbReference type="SAM" id="Coils"/>
    </source>
</evidence>
<dbReference type="EC" id="2.7.13.3" evidence="3"/>
<protein>
    <recommendedName>
        <fullName evidence="3">histidine kinase</fullName>
        <ecNumber evidence="3">2.7.13.3</ecNumber>
    </recommendedName>
</protein>
<feature type="coiled-coil region" evidence="12">
    <location>
        <begin position="336"/>
        <end position="381"/>
    </location>
</feature>
<evidence type="ECO:0000256" key="3">
    <source>
        <dbReference type="ARBA" id="ARBA00012438"/>
    </source>
</evidence>
<evidence type="ECO:0000256" key="10">
    <source>
        <dbReference type="ARBA" id="ARBA00023012"/>
    </source>
</evidence>
<dbReference type="OrthoDB" id="9762798at2"/>
<dbReference type="Pfam" id="PF02518">
    <property type="entry name" value="HATPase_c"/>
    <property type="match status" value="1"/>
</dbReference>
<dbReference type="SUPFAM" id="SSF55874">
    <property type="entry name" value="ATPase domain of HSP90 chaperone/DNA topoisomerase II/histidine kinase"/>
    <property type="match status" value="1"/>
</dbReference>
<dbReference type="PANTHER" id="PTHR43711:SF30">
    <property type="entry name" value="HISTIDINE KINASE"/>
    <property type="match status" value="1"/>
</dbReference>
<evidence type="ECO:0000256" key="7">
    <source>
        <dbReference type="ARBA" id="ARBA00022741"/>
    </source>
</evidence>
<dbReference type="GO" id="GO:0005524">
    <property type="term" value="F:ATP binding"/>
    <property type="evidence" value="ECO:0007669"/>
    <property type="project" value="UniProtKB-KW"/>
</dbReference>
<dbReference type="GO" id="GO:0005886">
    <property type="term" value="C:plasma membrane"/>
    <property type="evidence" value="ECO:0007669"/>
    <property type="project" value="UniProtKB-SubCell"/>
</dbReference>
<comment type="catalytic activity">
    <reaction evidence="1">
        <text>ATP + protein L-histidine = ADP + protein N-phospho-L-histidine.</text>
        <dbReference type="EC" id="2.7.13.3"/>
    </reaction>
</comment>
<dbReference type="Pfam" id="PF00672">
    <property type="entry name" value="HAMP"/>
    <property type="match status" value="1"/>
</dbReference>
<dbReference type="Gene3D" id="6.10.340.10">
    <property type="match status" value="1"/>
</dbReference>
<dbReference type="InterPro" id="IPR005467">
    <property type="entry name" value="His_kinase_dom"/>
</dbReference>
<feature type="transmembrane region" description="Helical" evidence="13">
    <location>
        <begin position="274"/>
        <end position="294"/>
    </location>
</feature>
<dbReference type="PROSITE" id="PS50109">
    <property type="entry name" value="HIS_KIN"/>
    <property type="match status" value="1"/>
</dbReference>
<dbReference type="InterPro" id="IPR050736">
    <property type="entry name" value="Sensor_HK_Regulatory"/>
</dbReference>
<keyword evidence="8" id="KW-0418">Kinase</keyword>
<dbReference type="EMBL" id="LT907975">
    <property type="protein sequence ID" value="SOB59531.1"/>
    <property type="molecule type" value="Genomic_DNA"/>
</dbReference>
<dbReference type="PRINTS" id="PR00344">
    <property type="entry name" value="BCTRLSENSOR"/>
</dbReference>
<dbReference type="SUPFAM" id="SSF47384">
    <property type="entry name" value="Homodimeric domain of signal transducing histidine kinase"/>
    <property type="match status" value="1"/>
</dbReference>
<feature type="domain" description="Histidine kinase" evidence="14">
    <location>
        <begin position="388"/>
        <end position="620"/>
    </location>
</feature>
<dbReference type="AlphaFoldDB" id="A0A2C8FC99"/>
<evidence type="ECO:0000256" key="9">
    <source>
        <dbReference type="ARBA" id="ARBA00022840"/>
    </source>
</evidence>